<keyword evidence="3" id="KW-0378">Hydrolase</keyword>
<dbReference type="Gene3D" id="3.60.10.10">
    <property type="entry name" value="Endonuclease/exonuclease/phosphatase"/>
    <property type="match status" value="1"/>
</dbReference>
<dbReference type="PANTHER" id="PTHR41349">
    <property type="match status" value="1"/>
</dbReference>
<feature type="signal peptide" evidence="1">
    <location>
        <begin position="1"/>
        <end position="22"/>
    </location>
</feature>
<dbReference type="EMBL" id="JBHRTA010000058">
    <property type="protein sequence ID" value="MFC3199636.1"/>
    <property type="molecule type" value="Genomic_DNA"/>
</dbReference>
<dbReference type="PANTHER" id="PTHR41349:SF1">
    <property type="entry name" value="PROTEIN CBG08683"/>
    <property type="match status" value="1"/>
</dbReference>
<evidence type="ECO:0000313" key="4">
    <source>
        <dbReference type="Proteomes" id="UP001595526"/>
    </source>
</evidence>
<dbReference type="Gene3D" id="2.60.120.200">
    <property type="match status" value="1"/>
</dbReference>
<dbReference type="Pfam" id="PF13385">
    <property type="entry name" value="Laminin_G_3"/>
    <property type="match status" value="1"/>
</dbReference>
<dbReference type="InterPro" id="IPR001791">
    <property type="entry name" value="Laminin_G"/>
</dbReference>
<dbReference type="Pfam" id="PF03372">
    <property type="entry name" value="Exo_endo_phos"/>
    <property type="match status" value="1"/>
</dbReference>
<evidence type="ECO:0000313" key="3">
    <source>
        <dbReference type="EMBL" id="MFC3199636.1"/>
    </source>
</evidence>
<feature type="domain" description="Laminin G" evidence="2">
    <location>
        <begin position="84"/>
        <end position="299"/>
    </location>
</feature>
<dbReference type="InterPro" id="IPR013320">
    <property type="entry name" value="ConA-like_dom_sf"/>
</dbReference>
<dbReference type="InterPro" id="IPR036691">
    <property type="entry name" value="Endo/exonu/phosph_ase_sf"/>
</dbReference>
<dbReference type="GO" id="GO:0004519">
    <property type="term" value="F:endonuclease activity"/>
    <property type="evidence" value="ECO:0007669"/>
    <property type="project" value="UniProtKB-KW"/>
</dbReference>
<organism evidence="3 4">
    <name type="scientific">Parapedobacter deserti</name>
    <dbReference type="NCBI Taxonomy" id="1912957"/>
    <lineage>
        <taxon>Bacteria</taxon>
        <taxon>Pseudomonadati</taxon>
        <taxon>Bacteroidota</taxon>
        <taxon>Sphingobacteriia</taxon>
        <taxon>Sphingobacteriales</taxon>
        <taxon>Sphingobacteriaceae</taxon>
        <taxon>Parapedobacter</taxon>
    </lineage>
</organism>
<feature type="chain" id="PRO_5047381134" evidence="1">
    <location>
        <begin position="23"/>
        <end position="545"/>
    </location>
</feature>
<dbReference type="PROSITE" id="PS50025">
    <property type="entry name" value="LAM_G_DOMAIN"/>
    <property type="match status" value="1"/>
</dbReference>
<accession>A0ABV7JNQ1</accession>
<reference evidence="4" key="1">
    <citation type="journal article" date="2019" name="Int. J. Syst. Evol. Microbiol.">
        <title>The Global Catalogue of Microorganisms (GCM) 10K type strain sequencing project: providing services to taxonomists for standard genome sequencing and annotation.</title>
        <authorList>
            <consortium name="The Broad Institute Genomics Platform"/>
            <consortium name="The Broad Institute Genome Sequencing Center for Infectious Disease"/>
            <person name="Wu L."/>
            <person name="Ma J."/>
        </authorList>
    </citation>
    <scope>NUCLEOTIDE SEQUENCE [LARGE SCALE GENOMIC DNA]</scope>
    <source>
        <strain evidence="4">KCTC 52416</strain>
    </source>
</reference>
<name>A0ABV7JNQ1_9SPHI</name>
<keyword evidence="1" id="KW-0732">Signal</keyword>
<dbReference type="RefSeq" id="WP_379025450.1">
    <property type="nucleotide sequence ID" value="NZ_JBHRTA010000058.1"/>
</dbReference>
<keyword evidence="3" id="KW-0540">Nuclease</keyword>
<gene>
    <name evidence="3" type="ORF">ACFOET_18610</name>
</gene>
<dbReference type="SUPFAM" id="SSF56219">
    <property type="entry name" value="DNase I-like"/>
    <property type="match status" value="1"/>
</dbReference>
<evidence type="ECO:0000259" key="2">
    <source>
        <dbReference type="PROSITE" id="PS50025"/>
    </source>
</evidence>
<dbReference type="Proteomes" id="UP001595526">
    <property type="component" value="Unassembled WGS sequence"/>
</dbReference>
<dbReference type="SUPFAM" id="SSF49899">
    <property type="entry name" value="Concanavalin A-like lectins/glucanases"/>
    <property type="match status" value="1"/>
</dbReference>
<sequence>MGTKVIRLVLLLGITGFQFVNACPALGSENGLVFHESFDERRADFKRASVDHATKVSLQNVYQSLYTEGIKGKALNLTNDAPIRSPFVMEKEQGLTFSAAQSFSLIIWIRTKRSAHQGLPIWTNKQAGTSDSVGWCLGTQDNGAWYWNMSDGNTTYSYEPTAERQAINDGEWHQLAISVDRESQEVWMYKDGRNVAIYRLEQGNLGNMQSAFRTIIGGSDSYYDFGSRGEWTAFNGLVDEASMYDRPLTVAEVRTNYEEILGRQVEPELPKPDRLKVLVWNIWHGGHRFGQHVGVERICEVLKQADADIMGLIETYGSGAIIADSLGYYFYLISDNLSIISRYPIEETIAVYKPFYSGGAILNLGGSKRLAFFNVWLWYQPSLPPISKWNDTEVVDEFHAAEERRVNELKSIVTEIDSYVKNADSISVIVAGDFNSTSHLDHTAETATLYGGVILERPVSKLMTNAGFTDSYRICHPSVTMRPGFTWSPMYNDNGLLKGEVRPTRIDYIYAKGAKLQPYYSHVLDFHPLFWPSDHASVVTSFYLD</sequence>
<evidence type="ECO:0000256" key="1">
    <source>
        <dbReference type="SAM" id="SignalP"/>
    </source>
</evidence>
<keyword evidence="3" id="KW-0255">Endonuclease</keyword>
<proteinExistence type="predicted"/>
<keyword evidence="4" id="KW-1185">Reference proteome</keyword>
<protein>
    <submittedName>
        <fullName evidence="3">Endonuclease/exonuclease/phosphatase family protein</fullName>
    </submittedName>
</protein>
<dbReference type="InterPro" id="IPR005135">
    <property type="entry name" value="Endo/exonuclease/phosphatase"/>
</dbReference>
<comment type="caution">
    <text evidence="3">The sequence shown here is derived from an EMBL/GenBank/DDBJ whole genome shotgun (WGS) entry which is preliminary data.</text>
</comment>